<evidence type="ECO:0000313" key="3">
    <source>
        <dbReference type="Proteomes" id="UP000271624"/>
    </source>
</evidence>
<dbReference type="InterPro" id="IPR029063">
    <property type="entry name" value="SAM-dependent_MTases_sf"/>
</dbReference>
<dbReference type="InterPro" id="IPR052514">
    <property type="entry name" value="SAM-dependent_MTase"/>
</dbReference>
<dbReference type="Proteomes" id="UP000271624">
    <property type="component" value="Unassembled WGS sequence"/>
</dbReference>
<gene>
    <name evidence="2" type="ORF">DSM106972_076920</name>
</gene>
<proteinExistence type="predicted"/>
<dbReference type="SUPFAM" id="SSF53335">
    <property type="entry name" value="S-adenosyl-L-methionine-dependent methyltransferases"/>
    <property type="match status" value="1"/>
</dbReference>
<sequence>MTQISEYEMRLKRFLGRPDVKENFIKAFVKRLLWRLHWATTNKPYVIPFKTSLKISIPKTGCGSLIYYQGYSELETADFMMRFLRPGMMLIDVGAHIGEYTLLAAQVVGESGQVHGFEPTPKLFPILSENVRMNNLRNVHLNCMAVSDRTGDIEFEVFDDPSISSIRKQVTSGSEQLVKVATTSLDAYLSQINTKVDLIKVDVEGAEKLVFEGAEKLMSLPSSEAPVWLFEYSPHAYQSFGYLASDLFKLLHHHNYNILQFADNGEIKDFDPSIVVNKVINLIATKDKTRFFNMFQNQHLSETLS</sequence>
<feature type="domain" description="Methyltransferase FkbM" evidence="1">
    <location>
        <begin position="92"/>
        <end position="257"/>
    </location>
</feature>
<keyword evidence="3" id="KW-1185">Reference proteome</keyword>
<dbReference type="InterPro" id="IPR006342">
    <property type="entry name" value="FkbM_mtfrase"/>
</dbReference>
<evidence type="ECO:0000259" key="1">
    <source>
        <dbReference type="Pfam" id="PF05050"/>
    </source>
</evidence>
<dbReference type="EMBL" id="RSCL01000025">
    <property type="protein sequence ID" value="RUT00244.1"/>
    <property type="molecule type" value="Genomic_DNA"/>
</dbReference>
<dbReference type="OrthoDB" id="574299at2"/>
<reference evidence="2" key="1">
    <citation type="submission" date="2018-12" db="EMBL/GenBank/DDBJ databases">
        <authorList>
            <person name="Will S."/>
            <person name="Neumann-Schaal M."/>
            <person name="Henke P."/>
        </authorList>
    </citation>
    <scope>NUCLEOTIDE SEQUENCE</scope>
    <source>
        <strain evidence="2">PCC 7102</strain>
    </source>
</reference>
<protein>
    <recommendedName>
        <fullName evidence="1">Methyltransferase FkbM domain-containing protein</fullName>
    </recommendedName>
</protein>
<dbReference type="PANTHER" id="PTHR34203">
    <property type="entry name" value="METHYLTRANSFERASE, FKBM FAMILY PROTEIN"/>
    <property type="match status" value="1"/>
</dbReference>
<organism evidence="2 3">
    <name type="scientific">Dulcicalothrix desertica PCC 7102</name>
    <dbReference type="NCBI Taxonomy" id="232991"/>
    <lineage>
        <taxon>Bacteria</taxon>
        <taxon>Bacillati</taxon>
        <taxon>Cyanobacteriota</taxon>
        <taxon>Cyanophyceae</taxon>
        <taxon>Nostocales</taxon>
        <taxon>Calotrichaceae</taxon>
        <taxon>Dulcicalothrix</taxon>
    </lineage>
</organism>
<evidence type="ECO:0000313" key="2">
    <source>
        <dbReference type="EMBL" id="RUT00244.1"/>
    </source>
</evidence>
<comment type="caution">
    <text evidence="2">The sequence shown here is derived from an EMBL/GenBank/DDBJ whole genome shotgun (WGS) entry which is preliminary data.</text>
</comment>
<dbReference type="AlphaFoldDB" id="A0A433V2C8"/>
<name>A0A433V2C8_9CYAN</name>
<reference evidence="2" key="2">
    <citation type="journal article" date="2019" name="Genome Biol. Evol.">
        <title>Day and night: Metabolic profiles and evolutionary relationships of six axenic non-marine cyanobacteria.</title>
        <authorList>
            <person name="Will S.E."/>
            <person name="Henke P."/>
            <person name="Boedeker C."/>
            <person name="Huang S."/>
            <person name="Brinkmann H."/>
            <person name="Rohde M."/>
            <person name="Jarek M."/>
            <person name="Friedl T."/>
            <person name="Seufert S."/>
            <person name="Schumacher M."/>
            <person name="Overmann J."/>
            <person name="Neumann-Schaal M."/>
            <person name="Petersen J."/>
        </authorList>
    </citation>
    <scope>NUCLEOTIDE SEQUENCE [LARGE SCALE GENOMIC DNA]</scope>
    <source>
        <strain evidence="2">PCC 7102</strain>
    </source>
</reference>
<accession>A0A433V2C8</accession>
<dbReference type="PANTHER" id="PTHR34203:SF15">
    <property type="entry name" value="SLL1173 PROTEIN"/>
    <property type="match status" value="1"/>
</dbReference>
<dbReference type="Pfam" id="PF05050">
    <property type="entry name" value="Methyltransf_21"/>
    <property type="match status" value="1"/>
</dbReference>
<dbReference type="Gene3D" id="3.40.50.150">
    <property type="entry name" value="Vaccinia Virus protein VP39"/>
    <property type="match status" value="1"/>
</dbReference>
<dbReference type="RefSeq" id="WP_127085770.1">
    <property type="nucleotide sequence ID" value="NZ_RSCL01000025.1"/>
</dbReference>
<dbReference type="NCBIfam" id="TIGR01444">
    <property type="entry name" value="fkbM_fam"/>
    <property type="match status" value="1"/>
</dbReference>